<evidence type="ECO:0000313" key="2">
    <source>
        <dbReference type="Proteomes" id="UP000818029"/>
    </source>
</evidence>
<sequence>MDYKKVTRPIWSFSFPLFRFFFLIYKNSTDCWKDQERKIKSKLNHKYRQKRKITTDEHVAEIKHLKEENEQLKAENRRLKQKILLPRGQLEHQCFSAQVFSYYPYRKGVRLVEFLHNVLNLKTLILDLADGEEVLRPERHHQWNLLILLVKKSDGDSNETNQPLKWNINHFHKQKIEHLTTLCELNFDYCIHLRSFPQGIKSLTTLKNLYILRCPHLEKWCN</sequence>
<dbReference type="SUPFAM" id="SSF52047">
    <property type="entry name" value="RNI-like"/>
    <property type="match status" value="1"/>
</dbReference>
<gene>
    <name evidence="3" type="primary">LOC121222041</name>
</gene>
<dbReference type="InterPro" id="IPR032675">
    <property type="entry name" value="LRR_dom_sf"/>
</dbReference>
<dbReference type="GeneID" id="121222041"/>
<dbReference type="Gene3D" id="3.80.10.10">
    <property type="entry name" value="Ribonuclease Inhibitor"/>
    <property type="match status" value="1"/>
</dbReference>
<accession>A0ABM3AST2</accession>
<organism evidence="2 3">
    <name type="scientific">Gossypium hirsutum</name>
    <name type="common">Upland cotton</name>
    <name type="synonym">Gossypium mexicanum</name>
    <dbReference type="NCBI Taxonomy" id="3635"/>
    <lineage>
        <taxon>Eukaryota</taxon>
        <taxon>Viridiplantae</taxon>
        <taxon>Streptophyta</taxon>
        <taxon>Embryophyta</taxon>
        <taxon>Tracheophyta</taxon>
        <taxon>Spermatophyta</taxon>
        <taxon>Magnoliopsida</taxon>
        <taxon>eudicotyledons</taxon>
        <taxon>Gunneridae</taxon>
        <taxon>Pentapetalae</taxon>
        <taxon>rosids</taxon>
        <taxon>malvids</taxon>
        <taxon>Malvales</taxon>
        <taxon>Malvaceae</taxon>
        <taxon>Malvoideae</taxon>
        <taxon>Gossypium</taxon>
    </lineage>
</organism>
<feature type="coiled-coil region" evidence="1">
    <location>
        <begin position="55"/>
        <end position="85"/>
    </location>
</feature>
<proteinExistence type="predicted"/>
<keyword evidence="2" id="KW-1185">Reference proteome</keyword>
<reference evidence="2" key="1">
    <citation type="journal article" date="2020" name="Nat. Genet.">
        <title>Genomic diversifications of five Gossypium allopolyploid species and their impact on cotton improvement.</title>
        <authorList>
            <person name="Chen Z.J."/>
            <person name="Sreedasyam A."/>
            <person name="Ando A."/>
            <person name="Song Q."/>
            <person name="De Santiago L.M."/>
            <person name="Hulse-Kemp A.M."/>
            <person name="Ding M."/>
            <person name="Ye W."/>
            <person name="Kirkbride R.C."/>
            <person name="Jenkins J."/>
            <person name="Plott C."/>
            <person name="Lovell J."/>
            <person name="Lin Y.M."/>
            <person name="Vaughn R."/>
            <person name="Liu B."/>
            <person name="Simpson S."/>
            <person name="Scheffler B.E."/>
            <person name="Wen L."/>
            <person name="Saski C.A."/>
            <person name="Grover C.E."/>
            <person name="Hu G."/>
            <person name="Conover J.L."/>
            <person name="Carlson J.W."/>
            <person name="Shu S."/>
            <person name="Boston L.B."/>
            <person name="Williams M."/>
            <person name="Peterson D.G."/>
            <person name="McGee K."/>
            <person name="Jones D.C."/>
            <person name="Wendel J.F."/>
            <person name="Stelly D.M."/>
            <person name="Grimwood J."/>
            <person name="Schmutz J."/>
        </authorList>
    </citation>
    <scope>NUCLEOTIDE SEQUENCE [LARGE SCALE GENOMIC DNA]</scope>
    <source>
        <strain evidence="2">cv. TM-1</strain>
    </source>
</reference>
<evidence type="ECO:0000313" key="3">
    <source>
        <dbReference type="RefSeq" id="XP_040957859.1"/>
    </source>
</evidence>
<name>A0ABM3AST2_GOSHI</name>
<keyword evidence="1" id="KW-0175">Coiled coil</keyword>
<dbReference type="CDD" id="cd14686">
    <property type="entry name" value="bZIP"/>
    <property type="match status" value="1"/>
</dbReference>
<evidence type="ECO:0000256" key="1">
    <source>
        <dbReference type="SAM" id="Coils"/>
    </source>
</evidence>
<dbReference type="RefSeq" id="XP_040957859.1">
    <property type="nucleotide sequence ID" value="XM_041101925.1"/>
</dbReference>
<dbReference type="Proteomes" id="UP000818029">
    <property type="component" value="Chromosome D10"/>
</dbReference>
<protein>
    <submittedName>
        <fullName evidence="3">Uncharacterized protein</fullName>
    </submittedName>
</protein>
<reference evidence="3" key="2">
    <citation type="submission" date="2025-08" db="UniProtKB">
        <authorList>
            <consortium name="RefSeq"/>
        </authorList>
    </citation>
    <scope>IDENTIFICATION</scope>
</reference>